<feature type="chain" id="PRO_5038478723" description="Lipoprotein" evidence="1">
    <location>
        <begin position="21"/>
        <end position="133"/>
    </location>
</feature>
<dbReference type="AlphaFoldDB" id="A0A1H8KT47"/>
<dbReference type="OrthoDB" id="4266566at2"/>
<accession>A0A1H8KT47</accession>
<feature type="signal peptide" evidence="1">
    <location>
        <begin position="1"/>
        <end position="20"/>
    </location>
</feature>
<reference evidence="2 3" key="1">
    <citation type="submission" date="2016-10" db="EMBL/GenBank/DDBJ databases">
        <authorList>
            <person name="de Groot N.N."/>
        </authorList>
    </citation>
    <scope>NUCLEOTIDE SEQUENCE [LARGE SCALE GENOMIC DNA]</scope>
    <source>
        <strain evidence="2 3">CGMCC 4.2026</strain>
    </source>
</reference>
<evidence type="ECO:0008006" key="4">
    <source>
        <dbReference type="Google" id="ProtNLM"/>
    </source>
</evidence>
<evidence type="ECO:0000313" key="2">
    <source>
        <dbReference type="EMBL" id="SEN96082.1"/>
    </source>
</evidence>
<name>A0A1H8KT47_9ACTN</name>
<keyword evidence="3" id="KW-1185">Reference proteome</keyword>
<keyword evidence="1" id="KW-0732">Signal</keyword>
<evidence type="ECO:0000313" key="3">
    <source>
        <dbReference type="Proteomes" id="UP000181951"/>
    </source>
</evidence>
<dbReference type="PROSITE" id="PS51257">
    <property type="entry name" value="PROKAR_LIPOPROTEIN"/>
    <property type="match status" value="1"/>
</dbReference>
<organism evidence="2 3">
    <name type="scientific">Actinacidiphila rubida</name>
    <dbReference type="NCBI Taxonomy" id="310780"/>
    <lineage>
        <taxon>Bacteria</taxon>
        <taxon>Bacillati</taxon>
        <taxon>Actinomycetota</taxon>
        <taxon>Actinomycetes</taxon>
        <taxon>Kitasatosporales</taxon>
        <taxon>Streptomycetaceae</taxon>
        <taxon>Actinacidiphila</taxon>
    </lineage>
</organism>
<dbReference type="Proteomes" id="UP000181951">
    <property type="component" value="Unassembled WGS sequence"/>
</dbReference>
<protein>
    <recommendedName>
        <fullName evidence="4">Lipoprotein</fullName>
    </recommendedName>
</protein>
<gene>
    <name evidence="2" type="ORF">SAMN05216267_10142</name>
</gene>
<evidence type="ECO:0000256" key="1">
    <source>
        <dbReference type="SAM" id="SignalP"/>
    </source>
</evidence>
<proteinExistence type="predicted"/>
<sequence>MRARMAAAAGAAVASLVLVAGCGSAGGVRVGAPDPSTAGAQPDCGDVVVDLDATGAREVCLNVGSTVRVRIGAKDVPANLNGTALTEVSPGVYRGARAGSAQLSGFRHACPGAKPGGVSCHAIVGWKVTVSVR</sequence>
<dbReference type="RefSeq" id="WP_141726422.1">
    <property type="nucleotide sequence ID" value="NZ_FODD01000014.1"/>
</dbReference>
<dbReference type="EMBL" id="FODD01000014">
    <property type="protein sequence ID" value="SEN96082.1"/>
    <property type="molecule type" value="Genomic_DNA"/>
</dbReference>